<dbReference type="Pfam" id="PF24535">
    <property type="entry name" value="DUF7598"/>
    <property type="match status" value="1"/>
</dbReference>
<feature type="compositionally biased region" description="Pro residues" evidence="1">
    <location>
        <begin position="1"/>
        <end position="12"/>
    </location>
</feature>
<evidence type="ECO:0000256" key="1">
    <source>
        <dbReference type="SAM" id="MobiDB-lite"/>
    </source>
</evidence>
<dbReference type="InterPro" id="IPR056019">
    <property type="entry name" value="DUF7598"/>
</dbReference>
<name>A0A1J7JIX2_9PEZI</name>
<keyword evidence="5" id="KW-1185">Reference proteome</keyword>
<keyword evidence="2" id="KW-0472">Membrane</keyword>
<protein>
    <recommendedName>
        <fullName evidence="3">DUF7598 domain-containing protein</fullName>
    </recommendedName>
</protein>
<organism evidence="4 5">
    <name type="scientific">Coniochaeta ligniaria NRRL 30616</name>
    <dbReference type="NCBI Taxonomy" id="1408157"/>
    <lineage>
        <taxon>Eukaryota</taxon>
        <taxon>Fungi</taxon>
        <taxon>Dikarya</taxon>
        <taxon>Ascomycota</taxon>
        <taxon>Pezizomycotina</taxon>
        <taxon>Sordariomycetes</taxon>
        <taxon>Sordariomycetidae</taxon>
        <taxon>Coniochaetales</taxon>
        <taxon>Coniochaetaceae</taxon>
        <taxon>Coniochaeta</taxon>
    </lineage>
</organism>
<feature type="transmembrane region" description="Helical" evidence="2">
    <location>
        <begin position="87"/>
        <end position="108"/>
    </location>
</feature>
<proteinExistence type="predicted"/>
<evidence type="ECO:0000259" key="3">
    <source>
        <dbReference type="Pfam" id="PF24535"/>
    </source>
</evidence>
<keyword evidence="2" id="KW-1133">Transmembrane helix</keyword>
<gene>
    <name evidence="4" type="ORF">CONLIGDRAFT_440101</name>
</gene>
<dbReference type="InParanoid" id="A0A1J7JIX2"/>
<evidence type="ECO:0000313" key="4">
    <source>
        <dbReference type="EMBL" id="OIW27570.1"/>
    </source>
</evidence>
<feature type="transmembrane region" description="Helical" evidence="2">
    <location>
        <begin position="49"/>
        <end position="75"/>
    </location>
</feature>
<reference evidence="4 5" key="1">
    <citation type="submission" date="2016-10" db="EMBL/GenBank/DDBJ databases">
        <title>Draft genome sequence of Coniochaeta ligniaria NRRL30616, a lignocellulolytic fungus for bioabatement of inhibitors in plant biomass hydrolysates.</title>
        <authorList>
            <consortium name="DOE Joint Genome Institute"/>
            <person name="Jimenez D.J."/>
            <person name="Hector R.E."/>
            <person name="Riley R."/>
            <person name="Sun H."/>
            <person name="Grigoriev I.V."/>
            <person name="Van Elsas J.D."/>
            <person name="Nichols N.N."/>
        </authorList>
    </citation>
    <scope>NUCLEOTIDE SEQUENCE [LARGE SCALE GENOMIC DNA]</scope>
    <source>
        <strain evidence="4 5">NRRL 30616</strain>
    </source>
</reference>
<dbReference type="STRING" id="1408157.A0A1J7JIX2"/>
<dbReference type="OrthoDB" id="5327148at2759"/>
<dbReference type="EMBL" id="KV875099">
    <property type="protein sequence ID" value="OIW27570.1"/>
    <property type="molecule type" value="Genomic_DNA"/>
</dbReference>
<evidence type="ECO:0000313" key="5">
    <source>
        <dbReference type="Proteomes" id="UP000182658"/>
    </source>
</evidence>
<feature type="transmembrane region" description="Helical" evidence="2">
    <location>
        <begin position="161"/>
        <end position="182"/>
    </location>
</feature>
<sequence>MASPPPDPPLPRPTNTLLDPQDHPVRNVKKHAAMFNLGQNSKVRGSGHLILNALRAFTIIGLAAIMVSSWAMIVLSGLTGQFYFFDTVAHFFVFLFAVFLTITELNLFQRYFRDNWPVFSVSHSLAWLGVFMVMLGCQVLGNLDKDKYSQKNLTLPIWRLVLASGILAIAFGFFNMMASIVFRDGNQGITARHIRKDGSLATADNKSTMYDDYSARDAYSREGGYSQPAASYRQEKEDVSAFRRATRLINPMNLPKNFNFRKSRMQPHAEKPIISKPIMTHEPDVERGRDSDEFLQDDRRSPIMPAIQRPPTALHPMNTGTSSRYSVADMPRFSTDVRHKNYL</sequence>
<accession>A0A1J7JIX2</accession>
<evidence type="ECO:0000256" key="2">
    <source>
        <dbReference type="SAM" id="Phobius"/>
    </source>
</evidence>
<dbReference type="AlphaFoldDB" id="A0A1J7JIX2"/>
<feature type="region of interest" description="Disordered" evidence="1">
    <location>
        <begin position="304"/>
        <end position="326"/>
    </location>
</feature>
<keyword evidence="2" id="KW-0812">Transmembrane</keyword>
<feature type="domain" description="DUF7598" evidence="3">
    <location>
        <begin position="47"/>
        <end position="181"/>
    </location>
</feature>
<dbReference type="Proteomes" id="UP000182658">
    <property type="component" value="Unassembled WGS sequence"/>
</dbReference>
<feature type="region of interest" description="Disordered" evidence="1">
    <location>
        <begin position="1"/>
        <end position="21"/>
    </location>
</feature>
<feature type="transmembrane region" description="Helical" evidence="2">
    <location>
        <begin position="120"/>
        <end position="141"/>
    </location>
</feature>